<dbReference type="InterPro" id="IPR017853">
    <property type="entry name" value="GH"/>
</dbReference>
<dbReference type="EMBL" id="MCFC01000042">
    <property type="protein sequence ID" value="ORY26969.1"/>
    <property type="molecule type" value="Genomic_DNA"/>
</dbReference>
<evidence type="ECO:0000313" key="8">
    <source>
        <dbReference type="EMBL" id="ORY26969.1"/>
    </source>
</evidence>
<dbReference type="PANTHER" id="PTHR34142">
    <property type="entry name" value="ENDO-BETA-1,4-GLUCANASE A"/>
    <property type="match status" value="1"/>
</dbReference>
<dbReference type="OrthoDB" id="5823761at2759"/>
<dbReference type="AlphaFoldDB" id="A0A1Y2AWN5"/>
<dbReference type="PANTHER" id="PTHR34142:SF5">
    <property type="entry name" value="CBM1 DOMAIN-CONTAINING PROTEIN"/>
    <property type="match status" value="1"/>
</dbReference>
<evidence type="ECO:0000313" key="9">
    <source>
        <dbReference type="Proteomes" id="UP000193986"/>
    </source>
</evidence>
<gene>
    <name evidence="8" type="ORF">BCR39DRAFT_539607</name>
</gene>
<dbReference type="Proteomes" id="UP000193986">
    <property type="component" value="Unassembled WGS sequence"/>
</dbReference>
<dbReference type="InParanoid" id="A0A1Y2AWN5"/>
<dbReference type="Gene3D" id="3.20.20.80">
    <property type="entry name" value="Glycosidases"/>
    <property type="match status" value="1"/>
</dbReference>
<reference evidence="8 9" key="1">
    <citation type="submission" date="2016-07" db="EMBL/GenBank/DDBJ databases">
        <title>Pervasive Adenine N6-methylation of Active Genes in Fungi.</title>
        <authorList>
            <consortium name="DOE Joint Genome Institute"/>
            <person name="Mondo S.J."/>
            <person name="Dannebaum R.O."/>
            <person name="Kuo R.C."/>
            <person name="Labutti K."/>
            <person name="Haridas S."/>
            <person name="Kuo A."/>
            <person name="Salamov A."/>
            <person name="Ahrendt S.R."/>
            <person name="Lipzen A."/>
            <person name="Sullivan W."/>
            <person name="Andreopoulos W.B."/>
            <person name="Clum A."/>
            <person name="Lindquist E."/>
            <person name="Daum C."/>
            <person name="Ramamoorthy G.K."/>
            <person name="Gryganskyi A."/>
            <person name="Culley D."/>
            <person name="Magnuson J.K."/>
            <person name="James T.Y."/>
            <person name="O'Malley M.A."/>
            <person name="Stajich J.E."/>
            <person name="Spatafora J.W."/>
            <person name="Visel A."/>
            <person name="Grigoriev I.V."/>
        </authorList>
    </citation>
    <scope>NUCLEOTIDE SEQUENCE [LARGE SCALE GENOMIC DNA]</scope>
    <source>
        <strain evidence="8 9">68-887.2</strain>
    </source>
</reference>
<evidence type="ECO:0000256" key="2">
    <source>
        <dbReference type="ARBA" id="ARBA00005641"/>
    </source>
</evidence>
<keyword evidence="9" id="KW-1185">Reference proteome</keyword>
<dbReference type="Pfam" id="PF00150">
    <property type="entry name" value="Cellulase"/>
    <property type="match status" value="1"/>
</dbReference>
<evidence type="ECO:0000256" key="1">
    <source>
        <dbReference type="ARBA" id="ARBA00000966"/>
    </source>
</evidence>
<comment type="catalytic activity">
    <reaction evidence="1">
        <text>Endohydrolysis of (1-&gt;4)-beta-D-glucosidic linkages in cellulose, lichenin and cereal beta-D-glucans.</text>
        <dbReference type="EC" id="3.2.1.4"/>
    </reaction>
</comment>
<accession>A0A1Y2AWN5</accession>
<feature type="domain" description="Glycoside hydrolase family 5" evidence="7">
    <location>
        <begin position="14"/>
        <end position="262"/>
    </location>
</feature>
<keyword evidence="4 6" id="KW-0378">Hydrolase</keyword>
<evidence type="ECO:0000256" key="4">
    <source>
        <dbReference type="ARBA" id="ARBA00022801"/>
    </source>
</evidence>
<comment type="caution">
    <text evidence="8">The sequence shown here is derived from an EMBL/GenBank/DDBJ whole genome shotgun (WGS) entry which is preliminary data.</text>
</comment>
<proteinExistence type="inferred from homology"/>
<organism evidence="8 9">
    <name type="scientific">Naematelia encephala</name>
    <dbReference type="NCBI Taxonomy" id="71784"/>
    <lineage>
        <taxon>Eukaryota</taxon>
        <taxon>Fungi</taxon>
        <taxon>Dikarya</taxon>
        <taxon>Basidiomycota</taxon>
        <taxon>Agaricomycotina</taxon>
        <taxon>Tremellomycetes</taxon>
        <taxon>Tremellales</taxon>
        <taxon>Naemateliaceae</taxon>
        <taxon>Naematelia</taxon>
    </lineage>
</organism>
<evidence type="ECO:0000256" key="5">
    <source>
        <dbReference type="ARBA" id="ARBA00023295"/>
    </source>
</evidence>
<keyword evidence="5 6" id="KW-0326">Glycosidase</keyword>
<comment type="similarity">
    <text evidence="2 6">Belongs to the glycosyl hydrolase 5 (cellulase A) family.</text>
</comment>
<evidence type="ECO:0000259" key="7">
    <source>
        <dbReference type="Pfam" id="PF00150"/>
    </source>
</evidence>
<dbReference type="STRING" id="71784.A0A1Y2AWN5"/>
<name>A0A1Y2AWN5_9TREE</name>
<evidence type="ECO:0000256" key="6">
    <source>
        <dbReference type="RuleBase" id="RU361153"/>
    </source>
</evidence>
<protein>
    <recommendedName>
        <fullName evidence="3">cellulase</fullName>
        <ecNumber evidence="3">3.2.1.4</ecNumber>
    </recommendedName>
</protein>
<dbReference type="InterPro" id="IPR001547">
    <property type="entry name" value="Glyco_hydro_5"/>
</dbReference>
<dbReference type="GO" id="GO:0008810">
    <property type="term" value="F:cellulase activity"/>
    <property type="evidence" value="ECO:0007669"/>
    <property type="project" value="UniProtKB-EC"/>
</dbReference>
<dbReference type="SUPFAM" id="SSF51445">
    <property type="entry name" value="(Trans)glycosidases"/>
    <property type="match status" value="1"/>
</dbReference>
<dbReference type="GO" id="GO:0009251">
    <property type="term" value="P:glucan catabolic process"/>
    <property type="evidence" value="ECO:0007669"/>
    <property type="project" value="TreeGrafter"/>
</dbReference>
<evidence type="ECO:0000256" key="3">
    <source>
        <dbReference type="ARBA" id="ARBA00012601"/>
    </source>
</evidence>
<sequence length="307" mass="33688">MTVDGWFSGTSDCPNTDQIHHFVGDGVNLIRVPVSWQALVCNDQTSTSLNTTYFTEVDKVVQAALAQGSYVMLVVDNHARWDGKIIGEDGPAPIYLASLWGLLAYKYVYDQNVLFGLMSQPYDVDIQTWAEVLQSCVNSIREVGATMQSIVLTGNDWGSVSEWSSGRNDPLLNIADLYTTDTSLLILDAVTFLNQDHSGNSPECVTNNVDILKTFHKWLKRNDRKALISQTGAGSSSVCIAKLYQQLEYIADNDDVLVGFAILAAGNVNSSYPLNIAPENGQDRPLFTNAIKPLLPGHVVHNLVMLC</sequence>
<dbReference type="EC" id="3.2.1.4" evidence="3"/>